<protein>
    <recommendedName>
        <fullName evidence="11">C2H2-type domain-containing protein</fullName>
    </recommendedName>
</protein>
<evidence type="ECO:0000313" key="12">
    <source>
        <dbReference type="EMBL" id="CAD6215201.1"/>
    </source>
</evidence>
<feature type="region of interest" description="Disordered" evidence="10">
    <location>
        <begin position="1"/>
        <end position="60"/>
    </location>
</feature>
<reference evidence="12" key="1">
    <citation type="submission" date="2020-10" db="EMBL/GenBank/DDBJ databases">
        <authorList>
            <person name="Han B."/>
            <person name="Lu T."/>
            <person name="Zhao Q."/>
            <person name="Huang X."/>
            <person name="Zhao Y."/>
        </authorList>
    </citation>
    <scope>NUCLEOTIDE SEQUENCE</scope>
</reference>
<keyword evidence="6" id="KW-0805">Transcription regulation</keyword>
<gene>
    <name evidence="12" type="ORF">NCGR_LOCUS10469</name>
</gene>
<evidence type="ECO:0000256" key="8">
    <source>
        <dbReference type="ARBA" id="ARBA00023242"/>
    </source>
</evidence>
<dbReference type="Gene3D" id="3.30.160.60">
    <property type="entry name" value="Classic Zinc Finger"/>
    <property type="match status" value="1"/>
</dbReference>
<evidence type="ECO:0000256" key="9">
    <source>
        <dbReference type="PROSITE-ProRule" id="PRU00042"/>
    </source>
</evidence>
<feature type="compositionally biased region" description="Low complexity" evidence="10">
    <location>
        <begin position="15"/>
        <end position="38"/>
    </location>
</feature>
<dbReference type="PROSITE" id="PS50157">
    <property type="entry name" value="ZINC_FINGER_C2H2_2"/>
    <property type="match status" value="1"/>
</dbReference>
<keyword evidence="4 9" id="KW-0863">Zinc-finger</keyword>
<keyword evidence="13" id="KW-1185">Reference proteome</keyword>
<evidence type="ECO:0000256" key="4">
    <source>
        <dbReference type="ARBA" id="ARBA00022771"/>
    </source>
</evidence>
<evidence type="ECO:0000256" key="10">
    <source>
        <dbReference type="SAM" id="MobiDB-lite"/>
    </source>
</evidence>
<dbReference type="AlphaFoldDB" id="A0A811N499"/>
<dbReference type="InterPro" id="IPR013087">
    <property type="entry name" value="Znf_C2H2_type"/>
</dbReference>
<evidence type="ECO:0000259" key="11">
    <source>
        <dbReference type="PROSITE" id="PS50157"/>
    </source>
</evidence>
<keyword evidence="8" id="KW-0539">Nucleus</keyword>
<keyword evidence="5" id="KW-0862">Zinc</keyword>
<dbReference type="InterPro" id="IPR036236">
    <property type="entry name" value="Znf_C2H2_sf"/>
</dbReference>
<evidence type="ECO:0000313" key="13">
    <source>
        <dbReference type="Proteomes" id="UP000604825"/>
    </source>
</evidence>
<evidence type="ECO:0000256" key="6">
    <source>
        <dbReference type="ARBA" id="ARBA00023015"/>
    </source>
</evidence>
<feature type="domain" description="C2H2-type" evidence="11">
    <location>
        <begin position="98"/>
        <end position="125"/>
    </location>
</feature>
<dbReference type="SUPFAM" id="SSF57667">
    <property type="entry name" value="beta-beta-alpha zinc fingers"/>
    <property type="match status" value="1"/>
</dbReference>
<dbReference type="EMBL" id="CAJGYO010000002">
    <property type="protein sequence ID" value="CAD6215201.1"/>
    <property type="molecule type" value="Genomic_DNA"/>
</dbReference>
<dbReference type="PANTHER" id="PTHR26374:SF418">
    <property type="entry name" value="OS05G0460900 PROTEIN"/>
    <property type="match status" value="1"/>
</dbReference>
<evidence type="ECO:0000256" key="1">
    <source>
        <dbReference type="ARBA" id="ARBA00004123"/>
    </source>
</evidence>
<comment type="caution">
    <text evidence="12">The sequence shown here is derived from an EMBL/GenBank/DDBJ whole genome shotgun (WGS) entry which is preliminary data.</text>
</comment>
<dbReference type="OrthoDB" id="630477at2759"/>
<evidence type="ECO:0000256" key="3">
    <source>
        <dbReference type="ARBA" id="ARBA00022737"/>
    </source>
</evidence>
<dbReference type="PROSITE" id="PS00028">
    <property type="entry name" value="ZINC_FINGER_C2H2_1"/>
    <property type="match status" value="1"/>
</dbReference>
<proteinExistence type="predicted"/>
<dbReference type="GO" id="GO:0005634">
    <property type="term" value="C:nucleus"/>
    <property type="evidence" value="ECO:0007669"/>
    <property type="project" value="UniProtKB-SubCell"/>
</dbReference>
<dbReference type="GO" id="GO:0008270">
    <property type="term" value="F:zinc ion binding"/>
    <property type="evidence" value="ECO:0007669"/>
    <property type="project" value="UniProtKB-KW"/>
</dbReference>
<evidence type="ECO:0000256" key="7">
    <source>
        <dbReference type="ARBA" id="ARBA00023163"/>
    </source>
</evidence>
<keyword evidence="3" id="KW-0677">Repeat</keyword>
<dbReference type="PANTHER" id="PTHR26374">
    <property type="entry name" value="ZINC FINGER PROTEIN ZAT5"/>
    <property type="match status" value="1"/>
</dbReference>
<dbReference type="Pfam" id="PF13912">
    <property type="entry name" value="zf-C2H2_6"/>
    <property type="match status" value="1"/>
</dbReference>
<evidence type="ECO:0000256" key="2">
    <source>
        <dbReference type="ARBA" id="ARBA00022723"/>
    </source>
</evidence>
<name>A0A811N499_9POAL</name>
<dbReference type="Proteomes" id="UP000604825">
    <property type="component" value="Unassembled WGS sequence"/>
</dbReference>
<sequence length="155" mass="16500">MKRPRKEQEPAGEVSLALSLSTTDSTTTSDSTGTPSSATKRRARRRGAVALGGHRTSHLRGRHGLKLGVGARALNQHKQAAAVGNGSGGDKPPQQQQHECHICGLGFEMGQALGGHMRRHREEMGAAEAADAWVWRTEAPRAAAIDPPVLLELFA</sequence>
<keyword evidence="7" id="KW-0804">Transcription</keyword>
<accession>A0A811N499</accession>
<organism evidence="12 13">
    <name type="scientific">Miscanthus lutarioriparius</name>
    <dbReference type="NCBI Taxonomy" id="422564"/>
    <lineage>
        <taxon>Eukaryota</taxon>
        <taxon>Viridiplantae</taxon>
        <taxon>Streptophyta</taxon>
        <taxon>Embryophyta</taxon>
        <taxon>Tracheophyta</taxon>
        <taxon>Spermatophyta</taxon>
        <taxon>Magnoliopsida</taxon>
        <taxon>Liliopsida</taxon>
        <taxon>Poales</taxon>
        <taxon>Poaceae</taxon>
        <taxon>PACMAD clade</taxon>
        <taxon>Panicoideae</taxon>
        <taxon>Andropogonodae</taxon>
        <taxon>Andropogoneae</taxon>
        <taxon>Saccharinae</taxon>
        <taxon>Miscanthus</taxon>
    </lineage>
</organism>
<evidence type="ECO:0000256" key="5">
    <source>
        <dbReference type="ARBA" id="ARBA00022833"/>
    </source>
</evidence>
<keyword evidence="2" id="KW-0479">Metal-binding</keyword>
<comment type="subcellular location">
    <subcellularLocation>
        <location evidence="1">Nucleus</location>
    </subcellularLocation>
</comment>